<keyword evidence="10 18" id="KW-0269">Exonuclease</keyword>
<evidence type="ECO:0000256" key="3">
    <source>
        <dbReference type="ARBA" id="ARBA00020352"/>
    </source>
</evidence>
<dbReference type="SMART" id="SM00479">
    <property type="entry name" value="EXOIII"/>
    <property type="match status" value="1"/>
</dbReference>
<name>A0A9Q8TXT4_9GAMM</name>
<dbReference type="PANTHER" id="PTHR30231:SF41">
    <property type="entry name" value="DNA POLYMERASE III SUBUNIT EPSILON"/>
    <property type="match status" value="1"/>
</dbReference>
<dbReference type="NCBIfam" id="TIGR01406">
    <property type="entry name" value="dnaQ_proteo"/>
    <property type="match status" value="1"/>
</dbReference>
<evidence type="ECO:0000256" key="1">
    <source>
        <dbReference type="ARBA" id="ARBA00001936"/>
    </source>
</evidence>
<keyword evidence="8 17" id="KW-0479">Metal-binding</keyword>
<organism evidence="20 21">
    <name type="scientific">SAR86 cluster bacterium</name>
    <dbReference type="NCBI Taxonomy" id="2030880"/>
    <lineage>
        <taxon>Bacteria</taxon>
        <taxon>Pseudomonadati</taxon>
        <taxon>Pseudomonadota</taxon>
        <taxon>Gammaproteobacteria</taxon>
        <taxon>SAR86 cluster</taxon>
    </lineage>
</organism>
<dbReference type="GO" id="GO:0003887">
    <property type="term" value="F:DNA-directed DNA polymerase activity"/>
    <property type="evidence" value="ECO:0007669"/>
    <property type="project" value="UniProtKB-KW"/>
</dbReference>
<accession>A0A9Q8TXT4</accession>
<evidence type="ECO:0000256" key="7">
    <source>
        <dbReference type="ARBA" id="ARBA00022722"/>
    </source>
</evidence>
<evidence type="ECO:0000256" key="5">
    <source>
        <dbReference type="ARBA" id="ARBA00022695"/>
    </source>
</evidence>
<dbReference type="SUPFAM" id="SSF53098">
    <property type="entry name" value="Ribonuclease H-like"/>
    <property type="match status" value="1"/>
</dbReference>
<dbReference type="Proteomes" id="UP001056381">
    <property type="component" value="Chromosome"/>
</dbReference>
<keyword evidence="13 17" id="KW-0464">Manganese</keyword>
<dbReference type="NCBIfam" id="NF004316">
    <property type="entry name" value="PRK05711.1"/>
    <property type="match status" value="1"/>
</dbReference>
<feature type="binding site" evidence="16">
    <location>
        <position position="9"/>
    </location>
    <ligand>
        <name>substrate</name>
    </ligand>
</feature>
<evidence type="ECO:0000256" key="16">
    <source>
        <dbReference type="PIRSR" id="PIRSR606309-2"/>
    </source>
</evidence>
<dbReference type="InterPro" id="IPR012337">
    <property type="entry name" value="RNaseH-like_sf"/>
</dbReference>
<comment type="cofactor">
    <cofactor evidence="1 18">
        <name>Mn(2+)</name>
        <dbReference type="ChEBI" id="CHEBI:29035"/>
    </cofactor>
</comment>
<dbReference type="EMBL" id="CP097966">
    <property type="protein sequence ID" value="URQ62766.1"/>
    <property type="molecule type" value="Genomic_DNA"/>
</dbReference>
<dbReference type="InterPro" id="IPR006309">
    <property type="entry name" value="DnaQ_proteo"/>
</dbReference>
<evidence type="ECO:0000256" key="13">
    <source>
        <dbReference type="ARBA" id="ARBA00023211"/>
    </source>
</evidence>
<evidence type="ECO:0000256" key="12">
    <source>
        <dbReference type="ARBA" id="ARBA00022932"/>
    </source>
</evidence>
<protein>
    <recommendedName>
        <fullName evidence="3 18">DNA polymerase III subunit epsilon</fullName>
        <ecNumber evidence="2 18">2.7.7.7</ecNumber>
    </recommendedName>
</protein>
<feature type="active site" description="Proton acceptor" evidence="15">
    <location>
        <position position="156"/>
    </location>
</feature>
<feature type="binding site" evidence="17">
    <location>
        <position position="11"/>
    </location>
    <ligand>
        <name>a divalent metal cation</name>
        <dbReference type="ChEBI" id="CHEBI:60240"/>
        <label>1</label>
        <note>catalytic</note>
    </ligand>
</feature>
<keyword evidence="4 18" id="KW-0808">Transferase</keyword>
<evidence type="ECO:0000256" key="10">
    <source>
        <dbReference type="ARBA" id="ARBA00022839"/>
    </source>
</evidence>
<evidence type="ECO:0000256" key="9">
    <source>
        <dbReference type="ARBA" id="ARBA00022801"/>
    </source>
</evidence>
<proteinExistence type="predicted"/>
<feature type="binding site" evidence="16">
    <location>
        <position position="161"/>
    </location>
    <ligand>
        <name>substrate</name>
    </ligand>
</feature>
<keyword evidence="9 18" id="KW-0378">Hydrolase</keyword>
<dbReference type="AlphaFoldDB" id="A0A9Q8TXT4"/>
<keyword evidence="5 18" id="KW-0548">Nucleotidyltransferase</keyword>
<keyword evidence="12 18" id="KW-0239">DNA-directed DNA polymerase</keyword>
<keyword evidence="6 18" id="KW-0235">DNA replication</keyword>
<evidence type="ECO:0000256" key="4">
    <source>
        <dbReference type="ARBA" id="ARBA00022679"/>
    </source>
</evidence>
<dbReference type="Pfam" id="PF00929">
    <property type="entry name" value="RNase_T"/>
    <property type="match status" value="1"/>
</dbReference>
<evidence type="ECO:0000259" key="19">
    <source>
        <dbReference type="SMART" id="SM00479"/>
    </source>
</evidence>
<evidence type="ECO:0000256" key="15">
    <source>
        <dbReference type="PIRSR" id="PIRSR606309-1"/>
    </source>
</evidence>
<keyword evidence="7 18" id="KW-0540">Nuclease</keyword>
<dbReference type="EC" id="2.7.7.7" evidence="2 18"/>
<evidence type="ECO:0000256" key="8">
    <source>
        <dbReference type="ARBA" id="ARBA00022723"/>
    </source>
</evidence>
<dbReference type="InterPro" id="IPR013520">
    <property type="entry name" value="Ribonucl_H"/>
</dbReference>
<dbReference type="CDD" id="cd06131">
    <property type="entry name" value="DNA_pol_III_epsilon_Ecoli_like"/>
    <property type="match status" value="1"/>
</dbReference>
<feature type="domain" description="Exonuclease" evidence="19">
    <location>
        <begin position="4"/>
        <end position="178"/>
    </location>
</feature>
<dbReference type="GO" id="GO:0046872">
    <property type="term" value="F:metal ion binding"/>
    <property type="evidence" value="ECO:0007669"/>
    <property type="project" value="UniProtKB-KW"/>
</dbReference>
<evidence type="ECO:0000256" key="18">
    <source>
        <dbReference type="RuleBase" id="RU364087"/>
    </source>
</evidence>
<dbReference type="PANTHER" id="PTHR30231">
    <property type="entry name" value="DNA POLYMERASE III SUBUNIT EPSILON"/>
    <property type="match status" value="1"/>
</dbReference>
<dbReference type="GO" id="GO:0003677">
    <property type="term" value="F:DNA binding"/>
    <property type="evidence" value="ECO:0007669"/>
    <property type="project" value="InterPro"/>
</dbReference>
<dbReference type="GO" id="GO:0005829">
    <property type="term" value="C:cytosol"/>
    <property type="evidence" value="ECO:0007669"/>
    <property type="project" value="TreeGrafter"/>
</dbReference>
<comment type="catalytic activity">
    <reaction evidence="14 18">
        <text>DNA(n) + a 2'-deoxyribonucleoside 5'-triphosphate = DNA(n+1) + diphosphate</text>
        <dbReference type="Rhea" id="RHEA:22508"/>
        <dbReference type="Rhea" id="RHEA-COMP:17339"/>
        <dbReference type="Rhea" id="RHEA-COMP:17340"/>
        <dbReference type="ChEBI" id="CHEBI:33019"/>
        <dbReference type="ChEBI" id="CHEBI:61560"/>
        <dbReference type="ChEBI" id="CHEBI:173112"/>
        <dbReference type="EC" id="2.7.7.7"/>
    </reaction>
</comment>
<dbReference type="GO" id="GO:0008408">
    <property type="term" value="F:3'-5' exonuclease activity"/>
    <property type="evidence" value="ECO:0007669"/>
    <property type="project" value="TreeGrafter"/>
</dbReference>
<evidence type="ECO:0000256" key="2">
    <source>
        <dbReference type="ARBA" id="ARBA00012417"/>
    </source>
</evidence>
<gene>
    <name evidence="18 20" type="primary">dnaQ</name>
    <name evidence="20" type="ORF">M9B40_03285</name>
</gene>
<dbReference type="InterPro" id="IPR036397">
    <property type="entry name" value="RNaseH_sf"/>
</dbReference>
<comment type="function">
    <text evidence="18">DNA polymerase III is a complex, multichain enzyme responsible for most of the replicative synthesis in bacteria. The epsilon subunit contain the editing function and is a proofreading 3'-5' exonuclease.</text>
</comment>
<dbReference type="InterPro" id="IPR006054">
    <property type="entry name" value="DnaQ"/>
</dbReference>
<comment type="cofactor">
    <cofactor evidence="17">
        <name>Mg(2+)</name>
        <dbReference type="ChEBI" id="CHEBI:18420"/>
    </cofactor>
    <cofactor evidence="17">
        <name>Mn(2+)</name>
        <dbReference type="ChEBI" id="CHEBI:29035"/>
    </cofactor>
    <text evidence="17">Binds 2 divalent metal cations. Magnesium or manganese.</text>
</comment>
<feature type="binding site" evidence="17">
    <location>
        <position position="9"/>
    </location>
    <ligand>
        <name>a divalent metal cation</name>
        <dbReference type="ChEBI" id="CHEBI:60240"/>
        <label>1</label>
        <note>catalytic</note>
    </ligand>
</feature>
<keyword evidence="21" id="KW-1185">Reference proteome</keyword>
<evidence type="ECO:0000313" key="20">
    <source>
        <dbReference type="EMBL" id="URQ62766.1"/>
    </source>
</evidence>
<comment type="subunit">
    <text evidence="18">DNA polymerase III contains a core (composed of alpha, epsilon and theta chains) that associates with a tau subunit. This core dimerizes to form the POLIII' complex. PolIII' associates with the gamma complex (composed of gamma, delta, delta', psi and chi chains) and with the beta chain to form the complete DNA polymerase III complex.</text>
</comment>
<evidence type="ECO:0000256" key="14">
    <source>
        <dbReference type="ARBA" id="ARBA00049244"/>
    </source>
</evidence>
<evidence type="ECO:0000256" key="6">
    <source>
        <dbReference type="ARBA" id="ARBA00022705"/>
    </source>
</evidence>
<feature type="binding site" evidence="17">
    <location>
        <position position="161"/>
    </location>
    <ligand>
        <name>a divalent metal cation</name>
        <dbReference type="ChEBI" id="CHEBI:60240"/>
        <label>1</label>
        <note>catalytic</note>
    </ligand>
</feature>
<keyword evidence="11 17" id="KW-0460">Magnesium</keyword>
<evidence type="ECO:0000313" key="21">
    <source>
        <dbReference type="Proteomes" id="UP001056381"/>
    </source>
</evidence>
<evidence type="ECO:0000256" key="11">
    <source>
        <dbReference type="ARBA" id="ARBA00022842"/>
    </source>
</evidence>
<dbReference type="NCBIfam" id="TIGR00573">
    <property type="entry name" value="dnaq"/>
    <property type="match status" value="1"/>
</dbReference>
<evidence type="ECO:0000256" key="17">
    <source>
        <dbReference type="PIRSR" id="PIRSR606309-3"/>
    </source>
</evidence>
<feature type="binding site" evidence="16">
    <location>
        <position position="11"/>
    </location>
    <ligand>
        <name>substrate</name>
    </ligand>
</feature>
<dbReference type="Gene3D" id="3.30.420.10">
    <property type="entry name" value="Ribonuclease H-like superfamily/Ribonuclease H"/>
    <property type="match status" value="1"/>
</dbReference>
<reference evidence="20" key="1">
    <citation type="submission" date="2022-05" db="EMBL/GenBank/DDBJ databases">
        <title>Single-amplified genomics reveal most streamlined microbe among free-living bacteria.</title>
        <authorList>
            <person name="Roda-Garcia J."/>
            <person name="Haro-Moreno J.M."/>
            <person name="Rodriguez-Valera F."/>
            <person name="Almagro-Moreno S."/>
            <person name="Lopez-Perez M."/>
        </authorList>
    </citation>
    <scope>NUCLEOTIDE SEQUENCE</scope>
    <source>
        <strain evidence="20">TMED112-D2-2</strain>
    </source>
</reference>
<dbReference type="FunFam" id="3.30.420.10:FF:000012">
    <property type="entry name" value="DNA polymerase III subunit epsilon"/>
    <property type="match status" value="1"/>
</dbReference>
<dbReference type="GO" id="GO:0045004">
    <property type="term" value="P:DNA replication proofreading"/>
    <property type="evidence" value="ECO:0007669"/>
    <property type="project" value="TreeGrafter"/>
</dbReference>
<sequence length="232" mass="26373">MSHRLISFDTETTGLHVESGDRVIEIGAVEILDREKTKATFQTYLNPEGKAISEGAKQITNINESDLKEAPLFKDIEDEFINFVKGAELIIHNAQFDIGFINNELRLAKSKIKDIRDICSVYDTLVVAKEMFPGQRNNLDALSKRLNIKGYDRTFHGALLDAQILADTYLNMTGGQVSLDLNNTTQEVKETQNQNIKVEFDVSHITIDENDQTEHEKFLKLLSKKSKQEINW</sequence>